<evidence type="ECO:0000313" key="2">
    <source>
        <dbReference type="EnsemblMetazoa" id="CLYHEMP002883.1"/>
    </source>
</evidence>
<feature type="compositionally biased region" description="Low complexity" evidence="1">
    <location>
        <begin position="32"/>
        <end position="41"/>
    </location>
</feature>
<dbReference type="Proteomes" id="UP000594262">
    <property type="component" value="Unplaced"/>
</dbReference>
<accession>A0A7M5UML0</accession>
<reference evidence="2" key="1">
    <citation type="submission" date="2021-01" db="UniProtKB">
        <authorList>
            <consortium name="EnsemblMetazoa"/>
        </authorList>
    </citation>
    <scope>IDENTIFICATION</scope>
</reference>
<feature type="compositionally biased region" description="Polar residues" evidence="1">
    <location>
        <begin position="59"/>
        <end position="72"/>
    </location>
</feature>
<feature type="region of interest" description="Disordered" evidence="1">
    <location>
        <begin position="1"/>
        <end position="94"/>
    </location>
</feature>
<dbReference type="OrthoDB" id="5990464at2759"/>
<dbReference type="AlphaFoldDB" id="A0A7M5UML0"/>
<evidence type="ECO:0000313" key="3">
    <source>
        <dbReference type="Proteomes" id="UP000594262"/>
    </source>
</evidence>
<evidence type="ECO:0000256" key="1">
    <source>
        <dbReference type="SAM" id="MobiDB-lite"/>
    </source>
</evidence>
<dbReference type="EnsemblMetazoa" id="CLYHEMT002883.1">
    <property type="protein sequence ID" value="CLYHEMP002883.1"/>
    <property type="gene ID" value="CLYHEMG002883"/>
</dbReference>
<feature type="compositionally biased region" description="Polar residues" evidence="1">
    <location>
        <begin position="82"/>
        <end position="94"/>
    </location>
</feature>
<organism evidence="2 3">
    <name type="scientific">Clytia hemisphaerica</name>
    <dbReference type="NCBI Taxonomy" id="252671"/>
    <lineage>
        <taxon>Eukaryota</taxon>
        <taxon>Metazoa</taxon>
        <taxon>Cnidaria</taxon>
        <taxon>Hydrozoa</taxon>
        <taxon>Hydroidolina</taxon>
        <taxon>Leptothecata</taxon>
        <taxon>Obeliida</taxon>
        <taxon>Clytiidae</taxon>
        <taxon>Clytia</taxon>
    </lineage>
</organism>
<protein>
    <submittedName>
        <fullName evidence="2">Uncharacterized protein</fullName>
    </submittedName>
</protein>
<name>A0A7M5UML0_9CNID</name>
<sequence length="198" mass="21398">MSGDNKSFSEGAAGSSPTDTGRRPRRGSFMASLLGRSLSLSDDYYQIQDPSSEPKSETEIMQSRIRSLSVGSDTIDGDTSDENGTSSNQTKRRSATISSVLFGGNQFGDNNDVFSSNEPPLPSDIPGPARETSQTDHINKRLLSSFLTRINSMATNIMDPNGTGDTVGQVYTDDVMMDRILRRVDSNSQQGGNLTKND</sequence>
<keyword evidence="3" id="KW-1185">Reference proteome</keyword>
<proteinExistence type="predicted"/>